<evidence type="ECO:0000256" key="4">
    <source>
        <dbReference type="PROSITE-ProRule" id="PRU00047"/>
    </source>
</evidence>
<dbReference type="SMART" id="SM00343">
    <property type="entry name" value="ZnF_C2HC"/>
    <property type="match status" value="1"/>
</dbReference>
<evidence type="ECO:0000256" key="2">
    <source>
        <dbReference type="ARBA" id="ARBA00022723"/>
    </source>
</evidence>
<dbReference type="GO" id="GO:0006508">
    <property type="term" value="P:proteolysis"/>
    <property type="evidence" value="ECO:0007669"/>
    <property type="project" value="UniProtKB-KW"/>
</dbReference>
<dbReference type="InterPro" id="IPR026960">
    <property type="entry name" value="RVT-Znf"/>
</dbReference>
<dbReference type="GO" id="GO:0003676">
    <property type="term" value="F:nucleic acid binding"/>
    <property type="evidence" value="ECO:0007669"/>
    <property type="project" value="InterPro"/>
</dbReference>
<dbReference type="CDD" id="cd09272">
    <property type="entry name" value="RNase_HI_RT_Ty1"/>
    <property type="match status" value="1"/>
</dbReference>
<feature type="region of interest" description="Disordered" evidence="5">
    <location>
        <begin position="198"/>
        <end position="244"/>
    </location>
</feature>
<sequence length="1717" mass="194831">MTNSKHKVSVFDGSGDFSLWKTRMYAHLRILGLKEALVEQAPFPPLTEEEESDPEKKKGRIEEETERIKRSEKAMDIIFLNVGDKVLRKIDHCTTAAEAWSLMERLYLVKTLPNRVYLQLKVYNYRMQDLKSLDENIDEFLKMISDLNNLQIQVPDEVQAILILSFLPDRYDMLKETLKYGRDGIKLDDVVSAAKSKELELRDSSGDSKPIGEGLYVRGRTQTRGNNNNQSGKGSGNKSRSKSRDGKKICWICGKEGHFKKQCYKWLERNKSNGQSNGTGEAALAKDDAQDLVGLIASEVNMSEGNSYQEEWILDTGCSFHMTPRKEFLIDFQEVSSGKVRMANNSSAEVKGIGKVRFTNQDGTSFLLHDVRYMPGISRNLISMGTLEAKGCEFKGGNGTLRVIKGCTVFMKGIRRASLYILQGRARMSESLAAVSGGTDQTQLWHSRMGHIGQQAMEMLSKKGCFGNDRISEIKFCEDCVIGKTHKVSFGPAQHVTKEKLDYVHSDLWGSPNVPHSLGKCQYFISFTDDWSRKVWVYFLKTKDEAFNAFVEWKKMVETQSERKLKKLRTDNGLEFCNHRFDEFCKKEGIVRHKTCTYTPQQNGVAERLNRTIMNKVRSMLSESGLEKKFWAEAASTSVYLINRSPSSAIDHKIPEELWTSVVPSLSGLRRFGCIAYVHSQEGKLDPRAKKGVFTGYPEGVKGFRIWLVDEERCTISRNVVFREDVMYKDIKNESQSGMTLDFPSLTNKVPSFECAGDRDKENQVQGGATETEKEKAPDLETPTEVAIDQDGTQGSYQLARDRPRRQAVLPARLEDYEMSDEVLDEVAGYAYMITEDGGKPEPANFQEAMQDPDSDKWIEASDEEIDSLMKNKTWVLVDRVASQKPIGCKWVFKRKSGIAGVEAPRFKARLVAKGYSQKEGVDYQEIFSPVVKHVSIRVLLSIVVHFDMELQQMDVKTAFLHGYLEETIYMEQPEGYIDEKYPDKVCLLKRSLYGLKQSPRQWNNRFNEFMRKIGYERSQFDSCVYFKKLQDGEYIYLLLYVDDILIASKDKKQVCELKVLLNSEFDMKDLGDAKKVLGMEISRDRSAGTLYISQEGYLLKVLGNFGMDQAKPVNTPMGMHFRLRSATDEEVQRQSDVMRMVPYQSVVGSLMYSMISTRPDLAFSVGLVCRFMSKPLKEHWKAVKWILRYIGGSLDRKLCYRNQGEFKLEGYCDSDHGADQDKRRSTTGLVFTLGGNTISWKSNLQKTVALSSTEAEYMALTEASKEAIWLQGLMSELGFEQEAVRIHCDSQSAIALAKNAVHHERTKHIAIKYNFIRDLISNGTVQVVKIATEYNPADIFTKVLPGYEAKWVYLGDLKLNDYLIREASAQPSINTLKEQVWKLQTEPKFKVFLWKMLSSALPVGDLLSHRKMKVDGRCQMCGQDEESIFHILFACSLSRQVWALSAYPAPCGGFENTSVFAHIHHFLINRDNLSWPKEIRKSFPWILWRLWKNRNSFVFESKSFSPFETAQKIKDDVNGWFAAQSLDSGLVHEAGIEAGLLAEVSPSVIGEGWSPPPSGWVKCNVGVSWSRRNSVAGAAWVLRDEVGMVLIHSRRAFSHILSLQDASLFSLVWAVESMVSHKLCKVVFAFEDSVLVGAVNRPKAWPSFRFHSMEVLSVLKLVSDWSLVSEKSSANRGAALIAKSVTVDCRLRSYVATGFPFWLSGLFCSERVLSSR</sequence>
<dbReference type="InterPro" id="IPR025724">
    <property type="entry name" value="GAG-pre-integrase_dom"/>
</dbReference>
<dbReference type="InterPro" id="IPR001584">
    <property type="entry name" value="Integrase_cat-core"/>
</dbReference>
<protein>
    <submittedName>
        <fullName evidence="8">Ribonuclease H domain</fullName>
    </submittedName>
</protein>
<evidence type="ECO:0000256" key="1">
    <source>
        <dbReference type="ARBA" id="ARBA00022670"/>
    </source>
</evidence>
<dbReference type="Pfam" id="PF13966">
    <property type="entry name" value="zf-RVT"/>
    <property type="match status" value="1"/>
</dbReference>
<comment type="caution">
    <text evidence="8">The sequence shown here is derived from an EMBL/GenBank/DDBJ whole genome shotgun (WGS) entry which is preliminary data.</text>
</comment>
<evidence type="ECO:0000313" key="8">
    <source>
        <dbReference type="EMBL" id="KAG7569864.1"/>
    </source>
</evidence>
<dbReference type="Pfam" id="PF07727">
    <property type="entry name" value="RVT_2"/>
    <property type="match status" value="1"/>
</dbReference>
<keyword evidence="3" id="KW-0378">Hydrolase</keyword>
<evidence type="ECO:0000259" key="7">
    <source>
        <dbReference type="PROSITE" id="PS50994"/>
    </source>
</evidence>
<dbReference type="Pfam" id="PF13976">
    <property type="entry name" value="gag_pre-integrs"/>
    <property type="match status" value="1"/>
</dbReference>
<feature type="region of interest" description="Disordered" evidence="5">
    <location>
        <begin position="43"/>
        <end position="65"/>
    </location>
</feature>
<dbReference type="Proteomes" id="UP000694240">
    <property type="component" value="Chromosome 9"/>
</dbReference>
<keyword evidence="1" id="KW-0645">Protease</keyword>
<gene>
    <name evidence="8" type="ORF">ISN45_Aa04g025370</name>
</gene>
<dbReference type="Pfam" id="PF13456">
    <property type="entry name" value="RVT_3"/>
    <property type="match status" value="1"/>
</dbReference>
<dbReference type="GO" id="GO:0015074">
    <property type="term" value="P:DNA integration"/>
    <property type="evidence" value="ECO:0007669"/>
    <property type="project" value="InterPro"/>
</dbReference>
<dbReference type="Pfam" id="PF00665">
    <property type="entry name" value="rve"/>
    <property type="match status" value="1"/>
</dbReference>
<name>A0A8T2ACY1_9BRAS</name>
<feature type="compositionally biased region" description="Basic and acidic residues" evidence="5">
    <location>
        <begin position="54"/>
        <end position="65"/>
    </location>
</feature>
<feature type="domain" description="CCHC-type" evidence="6">
    <location>
        <begin position="250"/>
        <end position="263"/>
    </location>
</feature>
<dbReference type="GO" id="GO:0008233">
    <property type="term" value="F:peptidase activity"/>
    <property type="evidence" value="ECO:0007669"/>
    <property type="project" value="UniProtKB-KW"/>
</dbReference>
<keyword evidence="2" id="KW-0479">Metal-binding</keyword>
<dbReference type="Pfam" id="PF22936">
    <property type="entry name" value="Pol_BBD"/>
    <property type="match status" value="1"/>
</dbReference>
<dbReference type="PANTHER" id="PTHR42648">
    <property type="entry name" value="TRANSPOSASE, PUTATIVE-RELATED"/>
    <property type="match status" value="1"/>
</dbReference>
<dbReference type="InterPro" id="IPR001878">
    <property type="entry name" value="Znf_CCHC"/>
</dbReference>
<dbReference type="InterPro" id="IPR054722">
    <property type="entry name" value="PolX-like_BBD"/>
</dbReference>
<keyword evidence="4" id="KW-0863">Zinc-finger</keyword>
<accession>A0A8T2ACY1</accession>
<dbReference type="GO" id="GO:0004523">
    <property type="term" value="F:RNA-DNA hybrid ribonuclease activity"/>
    <property type="evidence" value="ECO:0007669"/>
    <property type="project" value="InterPro"/>
</dbReference>
<evidence type="ECO:0000259" key="6">
    <source>
        <dbReference type="PROSITE" id="PS50158"/>
    </source>
</evidence>
<keyword evidence="4" id="KW-0862">Zinc</keyword>
<feature type="domain" description="Integrase catalytic" evidence="7">
    <location>
        <begin position="488"/>
        <end position="663"/>
    </location>
</feature>
<dbReference type="Pfam" id="PF14223">
    <property type="entry name" value="Retrotran_gag_2"/>
    <property type="match status" value="1"/>
</dbReference>
<keyword evidence="9" id="KW-1185">Reference proteome</keyword>
<proteinExistence type="predicted"/>
<feature type="compositionally biased region" description="Low complexity" evidence="5">
    <location>
        <begin position="218"/>
        <end position="238"/>
    </location>
</feature>
<dbReference type="GO" id="GO:0008270">
    <property type="term" value="F:zinc ion binding"/>
    <property type="evidence" value="ECO:0007669"/>
    <property type="project" value="UniProtKB-KW"/>
</dbReference>
<dbReference type="PANTHER" id="PTHR42648:SF28">
    <property type="entry name" value="TRANSPOSON-ENCODED PROTEIN WITH RIBONUCLEASE H-LIKE AND RETROVIRUS ZINC FINGER-LIKE DOMAINS"/>
    <property type="match status" value="1"/>
</dbReference>
<dbReference type="Pfam" id="PF25597">
    <property type="entry name" value="SH3_retrovirus"/>
    <property type="match status" value="1"/>
</dbReference>
<dbReference type="InterPro" id="IPR039537">
    <property type="entry name" value="Retrotran_Ty1/copia-like"/>
</dbReference>
<reference evidence="8 9" key="1">
    <citation type="submission" date="2020-12" db="EMBL/GenBank/DDBJ databases">
        <title>Concerted genomic and epigenomic changes stabilize Arabidopsis allopolyploids.</title>
        <authorList>
            <person name="Chen Z."/>
        </authorList>
    </citation>
    <scope>NUCLEOTIDE SEQUENCE [LARGE SCALE GENOMIC DNA]</scope>
    <source>
        <strain evidence="8">Allo738</strain>
        <tissue evidence="8">Leaf</tissue>
    </source>
</reference>
<dbReference type="EMBL" id="JAEFBK010000009">
    <property type="protein sequence ID" value="KAG7569864.1"/>
    <property type="molecule type" value="Genomic_DNA"/>
</dbReference>
<feature type="region of interest" description="Disordered" evidence="5">
    <location>
        <begin position="755"/>
        <end position="781"/>
    </location>
</feature>
<dbReference type="InterPro" id="IPR057670">
    <property type="entry name" value="SH3_retrovirus"/>
</dbReference>
<dbReference type="PROSITE" id="PS50158">
    <property type="entry name" value="ZF_CCHC"/>
    <property type="match status" value="1"/>
</dbReference>
<evidence type="ECO:0000313" key="9">
    <source>
        <dbReference type="Proteomes" id="UP000694240"/>
    </source>
</evidence>
<organism evidence="8 9">
    <name type="scientific">Arabidopsis thaliana x Arabidopsis arenosa</name>
    <dbReference type="NCBI Taxonomy" id="1240361"/>
    <lineage>
        <taxon>Eukaryota</taxon>
        <taxon>Viridiplantae</taxon>
        <taxon>Streptophyta</taxon>
        <taxon>Embryophyta</taxon>
        <taxon>Tracheophyta</taxon>
        <taxon>Spermatophyta</taxon>
        <taxon>Magnoliopsida</taxon>
        <taxon>eudicotyledons</taxon>
        <taxon>Gunneridae</taxon>
        <taxon>Pentapetalae</taxon>
        <taxon>rosids</taxon>
        <taxon>malvids</taxon>
        <taxon>Brassicales</taxon>
        <taxon>Brassicaceae</taxon>
        <taxon>Camelineae</taxon>
        <taxon>Arabidopsis</taxon>
    </lineage>
</organism>
<evidence type="ECO:0000256" key="3">
    <source>
        <dbReference type="ARBA" id="ARBA00022801"/>
    </source>
</evidence>
<dbReference type="PROSITE" id="PS50994">
    <property type="entry name" value="INTEGRASE"/>
    <property type="match status" value="1"/>
</dbReference>
<dbReference type="InterPro" id="IPR013103">
    <property type="entry name" value="RVT_2"/>
</dbReference>
<dbReference type="InterPro" id="IPR002156">
    <property type="entry name" value="RNaseH_domain"/>
</dbReference>
<evidence type="ECO:0000256" key="5">
    <source>
        <dbReference type="SAM" id="MobiDB-lite"/>
    </source>
</evidence>